<dbReference type="GO" id="GO:0008299">
    <property type="term" value="P:isoprenoid biosynthetic process"/>
    <property type="evidence" value="ECO:0007669"/>
    <property type="project" value="UniProtKB-ARBA"/>
</dbReference>
<dbReference type="GeneID" id="9596139"/>
<dbReference type="OrthoDB" id="2861623at2759"/>
<evidence type="ECO:0000256" key="4">
    <source>
        <dbReference type="ARBA" id="ARBA00022842"/>
    </source>
</evidence>
<dbReference type="InParanoid" id="D8Q407"/>
<dbReference type="HOGENOM" id="CLU_042538_2_1_1"/>
<dbReference type="EMBL" id="GL377306">
    <property type="protein sequence ID" value="EFI96712.1"/>
    <property type="molecule type" value="Genomic_DNA"/>
</dbReference>
<proteinExistence type="inferred from homology"/>
<keyword evidence="5 6" id="KW-0456">Lyase</keyword>
<dbReference type="GO" id="GO:0010333">
    <property type="term" value="F:terpene synthase activity"/>
    <property type="evidence" value="ECO:0007669"/>
    <property type="project" value="InterPro"/>
</dbReference>
<comment type="similarity">
    <text evidence="2 6">Belongs to the terpene synthase family.</text>
</comment>
<evidence type="ECO:0000313" key="8">
    <source>
        <dbReference type="Proteomes" id="UP000007431"/>
    </source>
</evidence>
<dbReference type="InterPro" id="IPR034686">
    <property type="entry name" value="Terpene_cyclase-like_2"/>
</dbReference>
<organism evidence="8">
    <name type="scientific">Schizophyllum commune (strain H4-8 / FGSC 9210)</name>
    <name type="common">Split gill fungus</name>
    <dbReference type="NCBI Taxonomy" id="578458"/>
    <lineage>
        <taxon>Eukaryota</taxon>
        <taxon>Fungi</taxon>
        <taxon>Dikarya</taxon>
        <taxon>Basidiomycota</taxon>
        <taxon>Agaricomycotina</taxon>
        <taxon>Agaricomycetes</taxon>
        <taxon>Agaricomycetidae</taxon>
        <taxon>Agaricales</taxon>
        <taxon>Schizophyllaceae</taxon>
        <taxon>Schizophyllum</taxon>
    </lineage>
</organism>
<dbReference type="SUPFAM" id="SSF48576">
    <property type="entry name" value="Terpenoid synthases"/>
    <property type="match status" value="1"/>
</dbReference>
<keyword evidence="3 6" id="KW-0479">Metal-binding</keyword>
<evidence type="ECO:0000256" key="6">
    <source>
        <dbReference type="RuleBase" id="RU366034"/>
    </source>
</evidence>
<reference evidence="7 8" key="1">
    <citation type="journal article" date="2010" name="Nat. Biotechnol.">
        <title>Genome sequence of the model mushroom Schizophyllum commune.</title>
        <authorList>
            <person name="Ohm R.A."/>
            <person name="de Jong J.F."/>
            <person name="Lugones L.G."/>
            <person name="Aerts A."/>
            <person name="Kothe E."/>
            <person name="Stajich J.E."/>
            <person name="de Vries R.P."/>
            <person name="Record E."/>
            <person name="Levasseur A."/>
            <person name="Baker S.E."/>
            <person name="Bartholomew K.A."/>
            <person name="Coutinho P.M."/>
            <person name="Erdmann S."/>
            <person name="Fowler T.J."/>
            <person name="Gathman A.C."/>
            <person name="Lombard V."/>
            <person name="Henrissat B."/>
            <person name="Knabe N."/>
            <person name="Kuees U."/>
            <person name="Lilly W.W."/>
            <person name="Lindquist E."/>
            <person name="Lucas S."/>
            <person name="Magnuson J.K."/>
            <person name="Piumi F."/>
            <person name="Raudaskoski M."/>
            <person name="Salamov A."/>
            <person name="Schmutz J."/>
            <person name="Schwarze F.W.M.R."/>
            <person name="vanKuyk P.A."/>
            <person name="Horton J.S."/>
            <person name="Grigoriev I.V."/>
            <person name="Woesten H.A.B."/>
        </authorList>
    </citation>
    <scope>NUCLEOTIDE SEQUENCE [LARGE SCALE GENOMIC DNA]</scope>
    <source>
        <strain evidence="8">H4-8 / FGSC 9210</strain>
    </source>
</reference>
<evidence type="ECO:0000256" key="2">
    <source>
        <dbReference type="ARBA" id="ARBA00006333"/>
    </source>
</evidence>
<dbReference type="SFLD" id="SFLDS00005">
    <property type="entry name" value="Isoprenoid_Synthase_Type_I"/>
    <property type="match status" value="1"/>
</dbReference>
<evidence type="ECO:0000313" key="7">
    <source>
        <dbReference type="EMBL" id="EFI96712.1"/>
    </source>
</evidence>
<dbReference type="Proteomes" id="UP000007431">
    <property type="component" value="Unassembled WGS sequence"/>
</dbReference>
<dbReference type="Pfam" id="PF19086">
    <property type="entry name" value="Terpene_syn_C_2"/>
    <property type="match status" value="1"/>
</dbReference>
<comment type="cofactor">
    <cofactor evidence="1 6">
        <name>Mg(2+)</name>
        <dbReference type="ChEBI" id="CHEBI:18420"/>
    </cofactor>
</comment>
<dbReference type="Gene3D" id="1.10.600.10">
    <property type="entry name" value="Farnesyl Diphosphate Synthase"/>
    <property type="match status" value="1"/>
</dbReference>
<dbReference type="AlphaFoldDB" id="D8Q407"/>
<keyword evidence="4 6" id="KW-0460">Magnesium</keyword>
<dbReference type="SFLD" id="SFLDG01020">
    <property type="entry name" value="Terpene_Cyclase_Like_2"/>
    <property type="match status" value="1"/>
</dbReference>
<dbReference type="PANTHER" id="PTHR35201">
    <property type="entry name" value="TERPENE SYNTHASE"/>
    <property type="match status" value="1"/>
</dbReference>
<evidence type="ECO:0000256" key="1">
    <source>
        <dbReference type="ARBA" id="ARBA00001946"/>
    </source>
</evidence>
<dbReference type="InterPro" id="IPR008949">
    <property type="entry name" value="Isoprenoid_synthase_dom_sf"/>
</dbReference>
<dbReference type="EC" id="4.2.3.-" evidence="6"/>
<gene>
    <name evidence="7" type="ORF">SCHCODRAFT_55597</name>
</gene>
<sequence>MSPHFILPDLESPVCALFPKATNPHYGAVLDESREWFDSFSFFPDKKRAYFQQCIFELLASHSFPYAEYSKFRVCCDWLNLVFAFDEVSDEQNGPDARETANVYIRAMRGLTVDEGDKLYQATKEFRERLMVGIGPRCFERFSKHSEDYVNACAVEAQLRDEGKILSIQEFLPVRRDNSGVRLGFDLIEYCLGIDLPEFVFKNPTFQEFYWASLDMICWQNDLYSYSVESAKGIGAVNFITVVMEELGLDIQGAADYVGEVYTRLFSQYEHGRKNLPSWDPETDVAVARYVNGIGCWLRGNIDWSFETPRYFGQDALEVRRTRIVKLSSNDRDGTENGESVV</sequence>
<name>D8Q407_SCHCM</name>
<evidence type="ECO:0000256" key="5">
    <source>
        <dbReference type="ARBA" id="ARBA00023239"/>
    </source>
</evidence>
<dbReference type="OMA" id="CKMTKEF"/>
<dbReference type="RefSeq" id="XP_003031615.1">
    <property type="nucleotide sequence ID" value="XM_003031569.1"/>
</dbReference>
<dbReference type="KEGG" id="scm:SCHCO_02748943"/>
<dbReference type="GO" id="GO:0046872">
    <property type="term" value="F:metal ion binding"/>
    <property type="evidence" value="ECO:0007669"/>
    <property type="project" value="UniProtKB-KW"/>
</dbReference>
<keyword evidence="8" id="KW-1185">Reference proteome</keyword>
<dbReference type="VEuPathDB" id="FungiDB:SCHCODRAFT_02748943"/>
<accession>D8Q407</accession>
<protein>
    <recommendedName>
        <fullName evidence="6">Terpene synthase</fullName>
        <ecNumber evidence="6">4.2.3.-</ecNumber>
    </recommendedName>
</protein>
<dbReference type="eggNOG" id="ENOG502SJ7W">
    <property type="taxonomic scope" value="Eukaryota"/>
</dbReference>
<dbReference type="PANTHER" id="PTHR35201:SF4">
    <property type="entry name" value="BETA-PINACENE SYNTHASE-RELATED"/>
    <property type="match status" value="1"/>
</dbReference>
<evidence type="ECO:0000256" key="3">
    <source>
        <dbReference type="ARBA" id="ARBA00022723"/>
    </source>
</evidence>